<dbReference type="Proteomes" id="UP001220324">
    <property type="component" value="Unassembled WGS sequence"/>
</dbReference>
<evidence type="ECO:0000313" key="1">
    <source>
        <dbReference type="EMBL" id="KAJ5557224.1"/>
    </source>
</evidence>
<reference evidence="1 2" key="1">
    <citation type="journal article" date="2023" name="IMA Fungus">
        <title>Comparative genomic study of the Penicillium genus elucidates a diverse pangenome and 15 lateral gene transfer events.</title>
        <authorList>
            <person name="Petersen C."/>
            <person name="Sorensen T."/>
            <person name="Nielsen M.R."/>
            <person name="Sondergaard T.E."/>
            <person name="Sorensen J.L."/>
            <person name="Fitzpatrick D.A."/>
            <person name="Frisvad J.C."/>
            <person name="Nielsen K.L."/>
        </authorList>
    </citation>
    <scope>NUCLEOTIDE SEQUENCE [LARGE SCALE GENOMIC DNA]</scope>
    <source>
        <strain evidence="1 2">IBT 35679</strain>
    </source>
</reference>
<name>A0AAD6GJL5_9EURO</name>
<evidence type="ECO:0000313" key="2">
    <source>
        <dbReference type="Proteomes" id="UP001220324"/>
    </source>
</evidence>
<dbReference type="EMBL" id="JAQIZZ010000001">
    <property type="protein sequence ID" value="KAJ5557224.1"/>
    <property type="molecule type" value="Genomic_DNA"/>
</dbReference>
<dbReference type="AlphaFoldDB" id="A0AAD6GJL5"/>
<proteinExistence type="predicted"/>
<organism evidence="1 2">
    <name type="scientific">Penicillium frequentans</name>
    <dbReference type="NCBI Taxonomy" id="3151616"/>
    <lineage>
        <taxon>Eukaryota</taxon>
        <taxon>Fungi</taxon>
        <taxon>Dikarya</taxon>
        <taxon>Ascomycota</taxon>
        <taxon>Pezizomycotina</taxon>
        <taxon>Eurotiomycetes</taxon>
        <taxon>Eurotiomycetidae</taxon>
        <taxon>Eurotiales</taxon>
        <taxon>Aspergillaceae</taxon>
        <taxon>Penicillium</taxon>
    </lineage>
</organism>
<sequence>MFLTETPERSEQARNEHETLDVIIIPVILFCNVDISSSSYTSQRGHEHRYGYYTPSLALPANHRGSCARQPNEKEPPKLYLDEIEVSLEDFEQRWSTPASHPDTGPEPGIVSEMTDALAHGTLKETARLFHQTCPDDWTLEINVAFGAKLQSYTEHDQDKEQAPMLAVTIRFRWEMGLLTDYLVSLFDLPMPCNEICILWCQRAWQGAMDMTDSAWKVRWDRIENALGSSFDVLPREDQGPPSCRPRWYLTAALVEADRSKDETLTINSAAGHFTEILKEFHYEHYEY</sequence>
<gene>
    <name evidence="1" type="ORF">N7494_001139</name>
</gene>
<accession>A0AAD6GJL5</accession>
<comment type="caution">
    <text evidence="1">The sequence shown here is derived from an EMBL/GenBank/DDBJ whole genome shotgun (WGS) entry which is preliminary data.</text>
</comment>
<keyword evidence="2" id="KW-1185">Reference proteome</keyword>
<protein>
    <submittedName>
        <fullName evidence="1">Uncharacterized protein</fullName>
    </submittedName>
</protein>